<feature type="compositionally biased region" description="Polar residues" evidence="1">
    <location>
        <begin position="385"/>
        <end position="402"/>
    </location>
</feature>
<name>A0AAD9SEN7_PHOAM</name>
<evidence type="ECO:0000256" key="1">
    <source>
        <dbReference type="SAM" id="MobiDB-lite"/>
    </source>
</evidence>
<proteinExistence type="predicted"/>
<dbReference type="EMBL" id="JAUJFL010000003">
    <property type="protein sequence ID" value="KAK2606500.1"/>
    <property type="molecule type" value="Genomic_DNA"/>
</dbReference>
<feature type="region of interest" description="Disordered" evidence="1">
    <location>
        <begin position="385"/>
        <end position="404"/>
    </location>
</feature>
<feature type="region of interest" description="Disordered" evidence="1">
    <location>
        <begin position="1"/>
        <end position="109"/>
    </location>
</feature>
<gene>
    <name evidence="2" type="ORF">N8I77_005243</name>
</gene>
<feature type="region of interest" description="Disordered" evidence="1">
    <location>
        <begin position="123"/>
        <end position="179"/>
    </location>
</feature>
<evidence type="ECO:0008006" key="4">
    <source>
        <dbReference type="Google" id="ProtNLM"/>
    </source>
</evidence>
<evidence type="ECO:0000313" key="3">
    <source>
        <dbReference type="Proteomes" id="UP001265746"/>
    </source>
</evidence>
<dbReference type="AlphaFoldDB" id="A0AAD9SEN7"/>
<sequence length="624" mass="68584">MSTARSRPADLSLPADGGAWLKQSYQDTDQQLHGNNNNNPPGQSEQSDQHNDQQQQTLPSSLQPHQHPIALPSETRDQSFVYYNPNSNSSASDLTSPLTPTFSHHGGSHLRYASSTSSLDLQAATSSTCSDSPVSPAQPPHNASNNNNTSASANKRLLPDVQEEPLERDGDSDGDLDEDRHSAMTMLTDDQMSSLYDCLCDSPCIHQNSDMVHSADWTRPVDNDLGCFEYDMGFLSDGDQDPTLHPTKRNGADSPLAGLTMRLGTRFPTLNRWRSTKRRHRAFTAASEPSLDLPPALSRATSTSRSSSLSAPSRRFNDRSNEPPLPPTPALSFYEFESTESIPIPRVASIDIERASAVRQSIERERALATTPLLPPLMTEVPSIISSQTQSQAPSPLQSPTIAPQLGSELNSPVVYATPPLSTKPSFSSFRPPLLTSLSSPVVATSDVVCTIPHLLEQHDAWSDRLGHANYTILPRPYNPQAADFDTLRTLRADWDLARINYTKHIVRTGEHYGTTSKAYALTEAKWAETEREWKQAHDALLDRVAALNPGFEAQLRWDRLQDDTPTAIPKMLDAEGKFPDLGDEDIVGPMVRDAVMVRDPGSEAENGARKFWKNLAGKVGLRK</sequence>
<comment type="caution">
    <text evidence="2">The sequence shown here is derived from an EMBL/GenBank/DDBJ whole genome shotgun (WGS) entry which is preliminary data.</text>
</comment>
<feature type="compositionally biased region" description="Low complexity" evidence="1">
    <location>
        <begin position="142"/>
        <end position="154"/>
    </location>
</feature>
<feature type="compositionally biased region" description="Polar residues" evidence="1">
    <location>
        <begin position="84"/>
        <end position="102"/>
    </location>
</feature>
<evidence type="ECO:0000313" key="2">
    <source>
        <dbReference type="EMBL" id="KAK2606500.1"/>
    </source>
</evidence>
<feature type="region of interest" description="Disordered" evidence="1">
    <location>
        <begin position="278"/>
        <end position="331"/>
    </location>
</feature>
<feature type="compositionally biased region" description="Low complexity" evidence="1">
    <location>
        <begin position="295"/>
        <end position="314"/>
    </location>
</feature>
<accession>A0AAD9SEN7</accession>
<protein>
    <recommendedName>
        <fullName evidence="4">Only prolin and serin are matching in the corresponding protein</fullName>
    </recommendedName>
</protein>
<organism evidence="2 3">
    <name type="scientific">Phomopsis amygdali</name>
    <name type="common">Fusicoccum amygdali</name>
    <dbReference type="NCBI Taxonomy" id="1214568"/>
    <lineage>
        <taxon>Eukaryota</taxon>
        <taxon>Fungi</taxon>
        <taxon>Dikarya</taxon>
        <taxon>Ascomycota</taxon>
        <taxon>Pezizomycotina</taxon>
        <taxon>Sordariomycetes</taxon>
        <taxon>Sordariomycetidae</taxon>
        <taxon>Diaporthales</taxon>
        <taxon>Diaporthaceae</taxon>
        <taxon>Diaporthe</taxon>
    </lineage>
</organism>
<keyword evidence="3" id="KW-1185">Reference proteome</keyword>
<dbReference type="Proteomes" id="UP001265746">
    <property type="component" value="Unassembled WGS sequence"/>
</dbReference>
<reference evidence="2" key="1">
    <citation type="submission" date="2023-06" db="EMBL/GenBank/DDBJ databases">
        <authorList>
            <person name="Noh H."/>
        </authorList>
    </citation>
    <scope>NUCLEOTIDE SEQUENCE</scope>
    <source>
        <strain evidence="2">DUCC20226</strain>
    </source>
</reference>
<feature type="compositionally biased region" description="Polar residues" evidence="1">
    <location>
        <begin position="123"/>
        <end position="135"/>
    </location>
</feature>
<feature type="compositionally biased region" description="Low complexity" evidence="1">
    <location>
        <begin position="52"/>
        <end position="66"/>
    </location>
</feature>
<feature type="compositionally biased region" description="Polar residues" evidence="1">
    <location>
        <begin position="23"/>
        <end position="42"/>
    </location>
</feature>